<accession>A0A3D9S7I2</accession>
<dbReference type="EMBL" id="QTTN01000012">
    <property type="protein sequence ID" value="REE85301.1"/>
    <property type="molecule type" value="Genomic_DNA"/>
</dbReference>
<dbReference type="Pfam" id="PF01408">
    <property type="entry name" value="GFO_IDH_MocA"/>
    <property type="match status" value="1"/>
</dbReference>
<name>A0A3D9S7I2_9BACL</name>
<protein>
    <submittedName>
        <fullName evidence="4">Putative dehydrogenase</fullName>
    </submittedName>
</protein>
<evidence type="ECO:0000259" key="2">
    <source>
        <dbReference type="Pfam" id="PF01408"/>
    </source>
</evidence>
<dbReference type="InterPro" id="IPR000683">
    <property type="entry name" value="Gfo/Idh/MocA-like_OxRdtase_N"/>
</dbReference>
<dbReference type="Pfam" id="PF02894">
    <property type="entry name" value="GFO_IDH_MocA_C"/>
    <property type="match status" value="1"/>
</dbReference>
<dbReference type="InterPro" id="IPR004104">
    <property type="entry name" value="Gfo/Idh/MocA-like_OxRdtase_C"/>
</dbReference>
<proteinExistence type="inferred from homology"/>
<dbReference type="SUPFAM" id="SSF55347">
    <property type="entry name" value="Glyceraldehyde-3-phosphate dehydrogenase-like, C-terminal domain"/>
    <property type="match status" value="1"/>
</dbReference>
<dbReference type="OrthoDB" id="9815825at2"/>
<comment type="caution">
    <text evidence="4">The sequence shown here is derived from an EMBL/GenBank/DDBJ whole genome shotgun (WGS) entry which is preliminary data.</text>
</comment>
<dbReference type="InterPro" id="IPR036291">
    <property type="entry name" value="NAD(P)-bd_dom_sf"/>
</dbReference>
<feature type="domain" description="Gfo/Idh/MocA-like oxidoreductase N-terminal" evidence="2">
    <location>
        <begin position="1"/>
        <end position="119"/>
    </location>
</feature>
<evidence type="ECO:0000313" key="4">
    <source>
        <dbReference type="EMBL" id="REE85301.1"/>
    </source>
</evidence>
<dbReference type="SUPFAM" id="SSF51735">
    <property type="entry name" value="NAD(P)-binding Rossmann-fold domains"/>
    <property type="match status" value="1"/>
</dbReference>
<gene>
    <name evidence="4" type="ORF">A8990_11230</name>
</gene>
<dbReference type="InterPro" id="IPR051450">
    <property type="entry name" value="Gfo/Idh/MocA_Oxidoreductases"/>
</dbReference>
<dbReference type="PANTHER" id="PTHR43377">
    <property type="entry name" value="BILIVERDIN REDUCTASE A"/>
    <property type="match status" value="1"/>
</dbReference>
<organism evidence="4 5">
    <name type="scientific">Paenibacillus taihuensis</name>
    <dbReference type="NCBI Taxonomy" id="1156355"/>
    <lineage>
        <taxon>Bacteria</taxon>
        <taxon>Bacillati</taxon>
        <taxon>Bacillota</taxon>
        <taxon>Bacilli</taxon>
        <taxon>Bacillales</taxon>
        <taxon>Paenibacillaceae</taxon>
        <taxon>Paenibacillus</taxon>
    </lineage>
</organism>
<comment type="similarity">
    <text evidence="1">Belongs to the Gfo/Idh/MocA family.</text>
</comment>
<sequence>MKVVVLGCGSMGSVHANAYSRMPDVTLAGVCDTNASLAQRLALQAGTEHYESFEHMMDTVQPDVISVALPTPYHKEYVLKAAERGCHVICEKPIAPTAEDAEEMIQACRKHGVRLFIGHVVRFFPEYSDAAKRARSGAIGNVGVVHAKRIGSHPGDVIPWYADRAASGGVIMDLMIHDIDYMRGLFGDVKSVYALNRTGPSIDYALVTLRFRDHPAIVHLEGHWGYPGPFTTAVEMAGSSGVVRFDSSLSRSLHVQQSAAAAALKAVEVPRSPSYRNPYEVELSHFIACIRSGEEAAVTAEDAKKAVEIAIAAKKSASIGQPVLLEREHGEEQ</sequence>
<dbReference type="RefSeq" id="WP_116189293.1">
    <property type="nucleotide sequence ID" value="NZ_QTTN01000012.1"/>
</dbReference>
<dbReference type="AlphaFoldDB" id="A0A3D9S7I2"/>
<reference evidence="4 5" key="1">
    <citation type="submission" date="2018-08" db="EMBL/GenBank/DDBJ databases">
        <title>Genomic Encyclopedia of Type Strains, Phase III (KMG-III): the genomes of soil and plant-associated and newly described type strains.</title>
        <authorList>
            <person name="Whitman W."/>
        </authorList>
    </citation>
    <scope>NUCLEOTIDE SEQUENCE [LARGE SCALE GENOMIC DNA]</scope>
    <source>
        <strain evidence="4 5">CGMCC 1.10966</strain>
    </source>
</reference>
<evidence type="ECO:0000259" key="3">
    <source>
        <dbReference type="Pfam" id="PF02894"/>
    </source>
</evidence>
<dbReference type="PANTHER" id="PTHR43377:SF1">
    <property type="entry name" value="BILIVERDIN REDUCTASE A"/>
    <property type="match status" value="1"/>
</dbReference>
<evidence type="ECO:0000256" key="1">
    <source>
        <dbReference type="ARBA" id="ARBA00010928"/>
    </source>
</evidence>
<dbReference type="Gene3D" id="3.40.50.720">
    <property type="entry name" value="NAD(P)-binding Rossmann-like Domain"/>
    <property type="match status" value="1"/>
</dbReference>
<feature type="domain" description="Gfo/Idh/MocA-like oxidoreductase C-terminal" evidence="3">
    <location>
        <begin position="136"/>
        <end position="323"/>
    </location>
</feature>
<dbReference type="GO" id="GO:0000166">
    <property type="term" value="F:nucleotide binding"/>
    <property type="evidence" value="ECO:0007669"/>
    <property type="project" value="InterPro"/>
</dbReference>
<dbReference type="Gene3D" id="3.30.360.10">
    <property type="entry name" value="Dihydrodipicolinate Reductase, domain 2"/>
    <property type="match status" value="1"/>
</dbReference>
<dbReference type="Proteomes" id="UP000256304">
    <property type="component" value="Unassembled WGS sequence"/>
</dbReference>
<evidence type="ECO:0000313" key="5">
    <source>
        <dbReference type="Proteomes" id="UP000256304"/>
    </source>
</evidence>
<keyword evidence="5" id="KW-1185">Reference proteome</keyword>